<organism evidence="2 3">
    <name type="scientific">Diplogelasinospora grovesii</name>
    <dbReference type="NCBI Taxonomy" id="303347"/>
    <lineage>
        <taxon>Eukaryota</taxon>
        <taxon>Fungi</taxon>
        <taxon>Dikarya</taxon>
        <taxon>Ascomycota</taxon>
        <taxon>Pezizomycotina</taxon>
        <taxon>Sordariomycetes</taxon>
        <taxon>Sordariomycetidae</taxon>
        <taxon>Sordariales</taxon>
        <taxon>Diplogelasinosporaceae</taxon>
        <taxon>Diplogelasinospora</taxon>
    </lineage>
</organism>
<dbReference type="Proteomes" id="UP001303473">
    <property type="component" value="Unassembled WGS sequence"/>
</dbReference>
<proteinExistence type="predicted"/>
<evidence type="ECO:0000313" key="2">
    <source>
        <dbReference type="EMBL" id="KAK3945083.1"/>
    </source>
</evidence>
<name>A0AAN6NJC4_9PEZI</name>
<protein>
    <recommendedName>
        <fullName evidence="4">Inner membrane assembly complex subunit 17</fullName>
    </recommendedName>
</protein>
<evidence type="ECO:0008006" key="4">
    <source>
        <dbReference type="Google" id="ProtNLM"/>
    </source>
</evidence>
<feature type="coiled-coil region" evidence="1">
    <location>
        <begin position="79"/>
        <end position="106"/>
    </location>
</feature>
<evidence type="ECO:0000313" key="3">
    <source>
        <dbReference type="Proteomes" id="UP001303473"/>
    </source>
</evidence>
<comment type="caution">
    <text evidence="2">The sequence shown here is derived from an EMBL/GenBank/DDBJ whole genome shotgun (WGS) entry which is preliminary data.</text>
</comment>
<gene>
    <name evidence="2" type="ORF">QBC46DRAFT_372697</name>
</gene>
<accession>A0AAN6NJC4</accession>
<keyword evidence="1" id="KW-0175">Coiled coil</keyword>
<sequence>MISRTATNMMRLQRLGLRSLRAHQVQQLRRYSSTPEAAPTTKEFYSTFGRPIAKCLLLAMLTYQAIYFGWTKLEQDEIKAGKQAEITALEAQVAHLQKSASNSEKQA</sequence>
<keyword evidence="3" id="KW-1185">Reference proteome</keyword>
<dbReference type="AlphaFoldDB" id="A0AAN6NJC4"/>
<dbReference type="EMBL" id="MU853756">
    <property type="protein sequence ID" value="KAK3945083.1"/>
    <property type="molecule type" value="Genomic_DNA"/>
</dbReference>
<evidence type="ECO:0000256" key="1">
    <source>
        <dbReference type="SAM" id="Coils"/>
    </source>
</evidence>
<reference evidence="3" key="1">
    <citation type="journal article" date="2023" name="Mol. Phylogenet. Evol.">
        <title>Genome-scale phylogeny and comparative genomics of the fungal order Sordariales.</title>
        <authorList>
            <person name="Hensen N."/>
            <person name="Bonometti L."/>
            <person name="Westerberg I."/>
            <person name="Brannstrom I.O."/>
            <person name="Guillou S."/>
            <person name="Cros-Aarteil S."/>
            <person name="Calhoun S."/>
            <person name="Haridas S."/>
            <person name="Kuo A."/>
            <person name="Mondo S."/>
            <person name="Pangilinan J."/>
            <person name="Riley R."/>
            <person name="LaButti K."/>
            <person name="Andreopoulos B."/>
            <person name="Lipzen A."/>
            <person name="Chen C."/>
            <person name="Yan M."/>
            <person name="Daum C."/>
            <person name="Ng V."/>
            <person name="Clum A."/>
            <person name="Steindorff A."/>
            <person name="Ohm R.A."/>
            <person name="Martin F."/>
            <person name="Silar P."/>
            <person name="Natvig D.O."/>
            <person name="Lalanne C."/>
            <person name="Gautier V."/>
            <person name="Ament-Velasquez S.L."/>
            <person name="Kruys A."/>
            <person name="Hutchinson M.I."/>
            <person name="Powell A.J."/>
            <person name="Barry K."/>
            <person name="Miller A.N."/>
            <person name="Grigoriev I.V."/>
            <person name="Debuchy R."/>
            <person name="Gladieux P."/>
            <person name="Hiltunen Thoren M."/>
            <person name="Johannesson H."/>
        </authorList>
    </citation>
    <scope>NUCLEOTIDE SEQUENCE [LARGE SCALE GENOMIC DNA]</scope>
    <source>
        <strain evidence="3">CBS 340.73</strain>
    </source>
</reference>